<evidence type="ECO:0000256" key="8">
    <source>
        <dbReference type="ARBA" id="ARBA00022801"/>
    </source>
</evidence>
<feature type="region of interest" description="Disordered" evidence="17">
    <location>
        <begin position="1474"/>
        <end position="1498"/>
    </location>
</feature>
<dbReference type="GO" id="GO:0046872">
    <property type="term" value="F:metal ion binding"/>
    <property type="evidence" value="ECO:0007669"/>
    <property type="project" value="UniProtKB-KW"/>
</dbReference>
<keyword evidence="3" id="KW-0150">Chloroplast</keyword>
<keyword evidence="7" id="KW-0547">Nucleotide-binding</keyword>
<dbReference type="SUPFAM" id="SSF52540">
    <property type="entry name" value="P-loop containing nucleoside triphosphate hydrolases"/>
    <property type="match status" value="1"/>
</dbReference>
<keyword evidence="9" id="KW-1002">Plastid outer membrane</keyword>
<evidence type="ECO:0000256" key="3">
    <source>
        <dbReference type="ARBA" id="ARBA00022528"/>
    </source>
</evidence>
<comment type="cofactor">
    <cofactor evidence="1">
        <name>Mg(2+)</name>
        <dbReference type="ChEBI" id="CHEBI:18420"/>
    </cofactor>
</comment>
<feature type="compositionally biased region" description="Polar residues" evidence="17">
    <location>
        <begin position="329"/>
        <end position="338"/>
    </location>
</feature>
<evidence type="ECO:0000256" key="2">
    <source>
        <dbReference type="ARBA" id="ARBA00022448"/>
    </source>
</evidence>
<dbReference type="PROSITE" id="PS51720">
    <property type="entry name" value="G_AIG1"/>
    <property type="match status" value="1"/>
</dbReference>
<dbReference type="FunFam" id="3.40.50.300:FF:000413">
    <property type="entry name" value="Translocase of chloroplast 120, chloroplastic"/>
    <property type="match status" value="1"/>
</dbReference>
<comment type="similarity">
    <text evidence="16">Belongs to the TRAFAC class TrmE-Era-EngA-EngB-Septin-like GTPase superfamily. AIG1/Toc34/Toc159-like paraseptin GTPase family. TOC159 subfamily.</text>
</comment>
<keyword evidence="2" id="KW-0813">Transport</keyword>
<feature type="region of interest" description="Disordered" evidence="17">
    <location>
        <begin position="1"/>
        <end position="75"/>
    </location>
</feature>
<gene>
    <name evidence="19" type="ORF">EPI10_010089</name>
</gene>
<feature type="region of interest" description="Disordered" evidence="17">
    <location>
        <begin position="481"/>
        <end position="516"/>
    </location>
</feature>
<organism evidence="19 20">
    <name type="scientific">Gossypium australe</name>
    <dbReference type="NCBI Taxonomy" id="47621"/>
    <lineage>
        <taxon>Eukaryota</taxon>
        <taxon>Viridiplantae</taxon>
        <taxon>Streptophyta</taxon>
        <taxon>Embryophyta</taxon>
        <taxon>Tracheophyta</taxon>
        <taxon>Spermatophyta</taxon>
        <taxon>Magnoliopsida</taxon>
        <taxon>eudicotyledons</taxon>
        <taxon>Gunneridae</taxon>
        <taxon>Pentapetalae</taxon>
        <taxon>rosids</taxon>
        <taxon>malvids</taxon>
        <taxon>Malvales</taxon>
        <taxon>Malvaceae</taxon>
        <taxon>Malvoideae</taxon>
        <taxon>Gossypium</taxon>
    </lineage>
</organism>
<keyword evidence="13" id="KW-0342">GTP-binding</keyword>
<dbReference type="NCBIfam" id="TIGR00993">
    <property type="entry name" value="3a0901s04IAP86"/>
    <property type="match status" value="1"/>
</dbReference>
<dbReference type="GO" id="GO:0015031">
    <property type="term" value="P:protein transport"/>
    <property type="evidence" value="ECO:0007669"/>
    <property type="project" value="UniProtKB-KW"/>
</dbReference>
<dbReference type="PANTHER" id="PTHR10903:SF120">
    <property type="entry name" value="TRANSLOCASE OF CHLOROPLAST 159, CHLOROPLASTIC"/>
    <property type="match status" value="1"/>
</dbReference>
<feature type="compositionally biased region" description="Polar residues" evidence="17">
    <location>
        <begin position="50"/>
        <end position="59"/>
    </location>
</feature>
<accession>A0A5B6UA64</accession>
<feature type="compositionally biased region" description="Basic and acidic residues" evidence="17">
    <location>
        <begin position="1547"/>
        <end position="1558"/>
    </location>
</feature>
<evidence type="ECO:0000256" key="12">
    <source>
        <dbReference type="ARBA" id="ARBA00022989"/>
    </source>
</evidence>
<evidence type="ECO:0000259" key="18">
    <source>
        <dbReference type="PROSITE" id="PS51720"/>
    </source>
</evidence>
<keyword evidence="4" id="KW-0934">Plastid</keyword>
<dbReference type="GO" id="GO:0009707">
    <property type="term" value="C:chloroplast outer membrane"/>
    <property type="evidence" value="ECO:0007669"/>
    <property type="project" value="UniProtKB-SubCell"/>
</dbReference>
<keyword evidence="10" id="KW-0460">Magnesium</keyword>
<dbReference type="GO" id="GO:0005525">
    <property type="term" value="F:GTP binding"/>
    <property type="evidence" value="ECO:0007669"/>
    <property type="project" value="UniProtKB-KW"/>
</dbReference>
<evidence type="ECO:0000256" key="1">
    <source>
        <dbReference type="ARBA" id="ARBA00001946"/>
    </source>
</evidence>
<dbReference type="InterPro" id="IPR005690">
    <property type="entry name" value="Toc86_159"/>
</dbReference>
<feature type="region of interest" description="Disordered" evidence="17">
    <location>
        <begin position="325"/>
        <end position="355"/>
    </location>
</feature>
<comment type="caution">
    <text evidence="19">The sequence shown here is derived from an EMBL/GenBank/DDBJ whole genome shotgun (WGS) entry which is preliminary data.</text>
</comment>
<evidence type="ECO:0000256" key="5">
    <source>
        <dbReference type="ARBA" id="ARBA00022692"/>
    </source>
</evidence>
<keyword evidence="8" id="KW-0378">Hydrolase</keyword>
<evidence type="ECO:0000256" key="11">
    <source>
        <dbReference type="ARBA" id="ARBA00022927"/>
    </source>
</evidence>
<feature type="region of interest" description="Disordered" evidence="17">
    <location>
        <begin position="1316"/>
        <end position="1338"/>
    </location>
</feature>
<feature type="region of interest" description="Disordered" evidence="17">
    <location>
        <begin position="116"/>
        <end position="138"/>
    </location>
</feature>
<name>A0A5B6UA64_9ROSI</name>
<feature type="compositionally biased region" description="Polar residues" evidence="17">
    <location>
        <begin position="486"/>
        <end position="501"/>
    </location>
</feature>
<dbReference type="InterPro" id="IPR024283">
    <property type="entry name" value="TOC159_MAD"/>
</dbReference>
<dbReference type="GO" id="GO:0045036">
    <property type="term" value="P:protein targeting to chloroplast"/>
    <property type="evidence" value="ECO:0007669"/>
    <property type="project" value="InterPro"/>
</dbReference>
<evidence type="ECO:0000256" key="17">
    <source>
        <dbReference type="SAM" id="MobiDB-lite"/>
    </source>
</evidence>
<evidence type="ECO:0000256" key="6">
    <source>
        <dbReference type="ARBA" id="ARBA00022723"/>
    </source>
</evidence>
<evidence type="ECO:0000256" key="7">
    <source>
        <dbReference type="ARBA" id="ARBA00022741"/>
    </source>
</evidence>
<evidence type="ECO:0000256" key="14">
    <source>
        <dbReference type="ARBA" id="ARBA00023136"/>
    </source>
</evidence>
<feature type="domain" description="AIG1-type G" evidence="18">
    <location>
        <begin position="591"/>
        <end position="825"/>
    </location>
</feature>
<evidence type="ECO:0000256" key="13">
    <source>
        <dbReference type="ARBA" id="ARBA00023134"/>
    </source>
</evidence>
<evidence type="ECO:0000313" key="20">
    <source>
        <dbReference type="Proteomes" id="UP000325315"/>
    </source>
</evidence>
<keyword evidence="20" id="KW-1185">Reference proteome</keyword>
<dbReference type="OrthoDB" id="8954335at2759"/>
<keyword evidence="14" id="KW-0472">Membrane</keyword>
<protein>
    <submittedName>
        <fullName evidence="19">Translocase of chloroplast 159, chloroplastic-like protein</fullName>
    </submittedName>
</protein>
<keyword evidence="12" id="KW-1133">Transmembrane helix</keyword>
<feature type="compositionally biased region" description="Low complexity" evidence="17">
    <location>
        <begin position="11"/>
        <end position="29"/>
    </location>
</feature>
<evidence type="ECO:0000256" key="4">
    <source>
        <dbReference type="ARBA" id="ARBA00022640"/>
    </source>
</evidence>
<dbReference type="InterPro" id="IPR045058">
    <property type="entry name" value="GIMA/IAN/Toc"/>
</dbReference>
<sequence>MDALLSAPEITSQSLSTSPGSSSSSSLTSNDDSEFVTSSVSEPTLEDNGNGKTNGSNENGEGKFETVPERPIMADPDEVIPTVRDVSDAPFVGSDGSNVILNEDSFGGGDNGLEEFRGEGSMGKVDVDSVGNGEKDDKVEMGSIGEVDQSVLSMESGEEGRIGIFENNLVLDGGAKGVNPMIVETVDHQVVEVDGSKFSGEEELAVDAKPLTGDALGIETSVMKETEVVPVDDNASLDNGLNHADGSKFSGGEELAVDAENKADIASGVMLGKDNSGTELNDLKDEEGIDILEQAFAEKVDGGGGDGIQAKDSSAQPTEIMAAHETENLDSNSQSKRSVTLPGEESHLPESVEQTTVAGKVSFEGEMEEKQHQNEGSETDGEAESMFFKNAEAAKQFLEELERVSAIGSHSGADTSHNHIQTIAVDSDEEGDTDEEGEGKELFDSAALAALLKAATGAGSDGGNITITSQDGSRLFTVEPPAGLGSSLQNAKSAPRSNRPSIFSPAVTSRGDSDNNLTEEDKIKLEKLQLIRVKFLRILQRLGLSTEDSLAAQVLYRLAHVARRQTSELFSVDSAKRKALELETEGKDDLSFSINMLVLGKIGVGKSATINSIFGKSKTSIHAFEPATTVVKEITGMVDGVKLRIIDTPGLKSSAMEQGANHKVLASIKQYIKKCPPDVVVYVDRLDTQTRDLNDLPLLRSITNSLGSSIWKNAIVALTHAASAPPDGPSGSPLSYEVFVAQRSHVAQQSIGQAVGDLRMMNPSLMNPVCLVENHPSCRKNRDGQKVLPNGQTWRPQLLLLCYSIKVLSEASSLSKPQDPFDHRKLFGFRVRSPPLPYLLSWLLQSRSHPKLSSDQGGENGDSDIDVDDLSDSDQEEDEDEYDKLPPFKALRKAQLAKLDKEQRKAYFEEYDYRVKLLQKKQWREELRRMRELKKGKPAVDEYGNTGEDVDQETDGPAAVPVPLPDMVLPPSFDADNPAFRYRFLEPTSQFLARPVLDTHGWDHDCGYDGVNVEHSLAIASQFPATVSVQLTKDKKEFNIHLDSSVSTKHGENGSTMAGFDIQNVGKQLAYIFRGETKFKNLKKNKTAAGFSVTFLGETVATGLKLEDHIVVGKRLVLVGSTGTVRSKGDSAYGANLEMRLRGTDFPIDQDQSTLGLSLVKWRGDLALGANFQTQLSVGRSSKVAVHAGLNNKMSGQITVRTSSSDQLQIALTGLLPIVMAIYKSIKPRVSDNYSIDYALKDNDNRTSDINENGDGKFETVPERPFVADPDEVIPTVGDVSDTPFVGSDGSNVILKEESFGGGDNGLEEFRSEGSMGKVDFDSVGDGEEKDNKVGMGSTGEADQAVLSIESEEEGRIGMVENEDNSVLDGGAKVVNPVIAEAVDGEVVDDDCSKFSGEEELAVDATPLTGDGLGIETSEIKETEVVPVDGNVSLDNGFNQAGHDEEERVLDVHPVSDKTIDPVATDEIETTEVLTSETNAERKADAAGGGLLAKDGSETELNDLKEEAGVDMLEQASTEKIDGGGRDGIQTMDDSAQPTDIMAAREMEASDAGSESKRSVAMAVEESHLPKSVEQTSFEGEMQEEHHQNEGAEIGGSDTDGEAESMFFENADAAEQFLKELEQGAAIGSHSGADASHDHSQTIDGQIVIDSDEEGDTDEEGEGKELFDSAALAALLKAATGAGSDGGNITITSQDGSRLFSVERPAGLGSSLQNAKPAPRSNRPNLFSPSALIRVKFLRLVQRLGLSTEDSVAAQVLYRLALVAGRQTSELFSVDSAKRKALELETEGKDDLSFSLNILVLGKNWGGQERHNKFNLW</sequence>
<dbReference type="Proteomes" id="UP000325315">
    <property type="component" value="Unassembled WGS sequence"/>
</dbReference>
<dbReference type="EMBL" id="SMMG02000013">
    <property type="protein sequence ID" value="KAA3454133.1"/>
    <property type="molecule type" value="Genomic_DNA"/>
</dbReference>
<feature type="compositionally biased region" description="Acidic residues" evidence="17">
    <location>
        <begin position="861"/>
        <end position="882"/>
    </location>
</feature>
<dbReference type="CDD" id="cd01853">
    <property type="entry name" value="Toc34_like"/>
    <property type="match status" value="1"/>
</dbReference>
<reference evidence="20" key="1">
    <citation type="journal article" date="2019" name="Plant Biotechnol. J.">
        <title>Genome sequencing of the Australian wild diploid species Gossypium australe highlights disease resistance and delayed gland morphogenesis.</title>
        <authorList>
            <person name="Cai Y."/>
            <person name="Cai X."/>
            <person name="Wang Q."/>
            <person name="Wang P."/>
            <person name="Zhang Y."/>
            <person name="Cai C."/>
            <person name="Xu Y."/>
            <person name="Wang K."/>
            <person name="Zhou Z."/>
            <person name="Wang C."/>
            <person name="Geng S."/>
            <person name="Li B."/>
            <person name="Dong Q."/>
            <person name="Hou Y."/>
            <person name="Wang H."/>
            <person name="Ai P."/>
            <person name="Liu Z."/>
            <person name="Yi F."/>
            <person name="Sun M."/>
            <person name="An G."/>
            <person name="Cheng J."/>
            <person name="Zhang Y."/>
            <person name="Shi Q."/>
            <person name="Xie Y."/>
            <person name="Shi X."/>
            <person name="Chang Y."/>
            <person name="Huang F."/>
            <person name="Chen Y."/>
            <person name="Hong S."/>
            <person name="Mi L."/>
            <person name="Sun Q."/>
            <person name="Zhang L."/>
            <person name="Zhou B."/>
            <person name="Peng R."/>
            <person name="Zhang X."/>
            <person name="Liu F."/>
        </authorList>
    </citation>
    <scope>NUCLEOTIDE SEQUENCE [LARGE SCALE GENOMIC DNA]</scope>
    <source>
        <strain evidence="20">cv. PA1801</strain>
    </source>
</reference>
<dbReference type="InterPro" id="IPR027417">
    <property type="entry name" value="P-loop_NTPase"/>
</dbReference>
<feature type="region of interest" description="Disordered" evidence="17">
    <location>
        <begin position="1547"/>
        <end position="1600"/>
    </location>
</feature>
<proteinExistence type="inferred from homology"/>
<keyword evidence="6" id="KW-0479">Metal-binding</keyword>
<evidence type="ECO:0000256" key="15">
    <source>
        <dbReference type="ARBA" id="ARBA00023766"/>
    </source>
</evidence>
<comment type="subcellular location">
    <subcellularLocation>
        <location evidence="15">Plastid</location>
        <location evidence="15">Chloroplast outer membrane</location>
        <topology evidence="15">Single-pass membrane protein</topology>
    </subcellularLocation>
</comment>
<dbReference type="Pfam" id="PF04548">
    <property type="entry name" value="AIG1"/>
    <property type="match status" value="1"/>
</dbReference>
<dbReference type="GO" id="GO:0003924">
    <property type="term" value="F:GTPase activity"/>
    <property type="evidence" value="ECO:0007669"/>
    <property type="project" value="InterPro"/>
</dbReference>
<dbReference type="Gene3D" id="3.40.50.300">
    <property type="entry name" value="P-loop containing nucleotide triphosphate hydrolases"/>
    <property type="match status" value="1"/>
</dbReference>
<evidence type="ECO:0000256" key="16">
    <source>
        <dbReference type="ARBA" id="ARBA00023775"/>
    </source>
</evidence>
<dbReference type="PANTHER" id="PTHR10903">
    <property type="entry name" value="GTPASE, IMAP FAMILY MEMBER-RELATED"/>
    <property type="match status" value="1"/>
</dbReference>
<feature type="region of interest" description="Disordered" evidence="17">
    <location>
        <begin position="850"/>
        <end position="885"/>
    </location>
</feature>
<dbReference type="InterPro" id="IPR006703">
    <property type="entry name" value="G_AIG1"/>
</dbReference>
<dbReference type="Pfam" id="PF11886">
    <property type="entry name" value="TOC159_MAD"/>
    <property type="match status" value="1"/>
</dbReference>
<keyword evidence="11" id="KW-0653">Protein transport</keyword>
<evidence type="ECO:0000256" key="9">
    <source>
        <dbReference type="ARBA" id="ARBA00022805"/>
    </source>
</evidence>
<evidence type="ECO:0000256" key="10">
    <source>
        <dbReference type="ARBA" id="ARBA00022842"/>
    </source>
</evidence>
<evidence type="ECO:0000313" key="19">
    <source>
        <dbReference type="EMBL" id="KAA3454133.1"/>
    </source>
</evidence>
<keyword evidence="5" id="KW-0812">Transmembrane</keyword>